<name>A0A9P6JL81_9FUNG</name>
<proteinExistence type="predicted"/>
<feature type="non-terminal residue" evidence="2">
    <location>
        <position position="242"/>
    </location>
</feature>
<keyword evidence="3" id="KW-1185">Reference proteome</keyword>
<accession>A0A9P6JL81</accession>
<feature type="region of interest" description="Disordered" evidence="1">
    <location>
        <begin position="187"/>
        <end position="217"/>
    </location>
</feature>
<gene>
    <name evidence="2" type="ORF">BGZ65_006362</name>
</gene>
<feature type="region of interest" description="Disordered" evidence="1">
    <location>
        <begin position="84"/>
        <end position="118"/>
    </location>
</feature>
<evidence type="ECO:0000313" key="2">
    <source>
        <dbReference type="EMBL" id="KAF9979570.1"/>
    </source>
</evidence>
<evidence type="ECO:0000313" key="3">
    <source>
        <dbReference type="Proteomes" id="UP000749646"/>
    </source>
</evidence>
<dbReference type="Proteomes" id="UP000749646">
    <property type="component" value="Unassembled WGS sequence"/>
</dbReference>
<evidence type="ECO:0000256" key="1">
    <source>
        <dbReference type="SAM" id="MobiDB-lite"/>
    </source>
</evidence>
<reference evidence="2" key="1">
    <citation type="journal article" date="2020" name="Fungal Divers.">
        <title>Resolving the Mortierellaceae phylogeny through synthesis of multi-gene phylogenetics and phylogenomics.</title>
        <authorList>
            <person name="Vandepol N."/>
            <person name="Liber J."/>
            <person name="Desiro A."/>
            <person name="Na H."/>
            <person name="Kennedy M."/>
            <person name="Barry K."/>
            <person name="Grigoriev I.V."/>
            <person name="Miller A.N."/>
            <person name="O'Donnell K."/>
            <person name="Stajich J.E."/>
            <person name="Bonito G."/>
        </authorList>
    </citation>
    <scope>NUCLEOTIDE SEQUENCE</scope>
    <source>
        <strain evidence="2">MES-2147</strain>
    </source>
</reference>
<sequence>MAYKSNYPHPDAISSLRASSRRLQTGPLDSQHHQQQQSQPPFQLAPLLQQHWQQQHSQHTPPTFQHLHINNEFDLTEPLGGGGLSIAHSGRHGYDSHAGDTNAKAPVVRSSPPPISAAKPERIDHKVVEPKLQQESNYYTDPFVIDNSNGNSASNNNNIWNSLLTATDETSEDRLFDTNNDSMPTYLDYGVGSPMSSSGNKNNNNSNISGDNDYDAAGDWISKTVATGQESWKPKSSQFTLS</sequence>
<comment type="caution">
    <text evidence="2">The sequence shown here is derived from an EMBL/GenBank/DDBJ whole genome shotgun (WGS) entry which is preliminary data.</text>
</comment>
<dbReference type="EMBL" id="JAAAHW010004024">
    <property type="protein sequence ID" value="KAF9979570.1"/>
    <property type="molecule type" value="Genomic_DNA"/>
</dbReference>
<organism evidence="2 3">
    <name type="scientific">Modicella reniformis</name>
    <dbReference type="NCBI Taxonomy" id="1440133"/>
    <lineage>
        <taxon>Eukaryota</taxon>
        <taxon>Fungi</taxon>
        <taxon>Fungi incertae sedis</taxon>
        <taxon>Mucoromycota</taxon>
        <taxon>Mortierellomycotina</taxon>
        <taxon>Mortierellomycetes</taxon>
        <taxon>Mortierellales</taxon>
        <taxon>Mortierellaceae</taxon>
        <taxon>Modicella</taxon>
    </lineage>
</organism>
<feature type="compositionally biased region" description="Low complexity" evidence="1">
    <location>
        <begin position="192"/>
        <end position="211"/>
    </location>
</feature>
<protein>
    <submittedName>
        <fullName evidence="2">Uncharacterized protein</fullName>
    </submittedName>
</protein>
<dbReference type="AlphaFoldDB" id="A0A9P6JL81"/>